<evidence type="ECO:0000313" key="3">
    <source>
        <dbReference type="Proteomes" id="UP000001514"/>
    </source>
</evidence>
<dbReference type="OrthoDB" id="781489at2759"/>
<dbReference type="HOGENOM" id="CLU_1268776_0_0_1"/>
<dbReference type="PANTHER" id="PTHR34539:SF19">
    <property type="entry name" value="T6J4.11 PROTEIN"/>
    <property type="match status" value="1"/>
</dbReference>
<reference evidence="2 3" key="1">
    <citation type="journal article" date="2011" name="Science">
        <title>The Selaginella genome identifies genetic changes associated with the evolution of vascular plants.</title>
        <authorList>
            <person name="Banks J.A."/>
            <person name="Nishiyama T."/>
            <person name="Hasebe M."/>
            <person name="Bowman J.L."/>
            <person name="Gribskov M."/>
            <person name="dePamphilis C."/>
            <person name="Albert V.A."/>
            <person name="Aono N."/>
            <person name="Aoyama T."/>
            <person name="Ambrose B.A."/>
            <person name="Ashton N.W."/>
            <person name="Axtell M.J."/>
            <person name="Barker E."/>
            <person name="Barker M.S."/>
            <person name="Bennetzen J.L."/>
            <person name="Bonawitz N.D."/>
            <person name="Chapple C."/>
            <person name="Cheng C."/>
            <person name="Correa L.G."/>
            <person name="Dacre M."/>
            <person name="DeBarry J."/>
            <person name="Dreyer I."/>
            <person name="Elias M."/>
            <person name="Engstrom E.M."/>
            <person name="Estelle M."/>
            <person name="Feng L."/>
            <person name="Finet C."/>
            <person name="Floyd S.K."/>
            <person name="Frommer W.B."/>
            <person name="Fujita T."/>
            <person name="Gramzow L."/>
            <person name="Gutensohn M."/>
            <person name="Harholt J."/>
            <person name="Hattori M."/>
            <person name="Heyl A."/>
            <person name="Hirai T."/>
            <person name="Hiwatashi Y."/>
            <person name="Ishikawa M."/>
            <person name="Iwata M."/>
            <person name="Karol K.G."/>
            <person name="Koehler B."/>
            <person name="Kolukisaoglu U."/>
            <person name="Kubo M."/>
            <person name="Kurata T."/>
            <person name="Lalonde S."/>
            <person name="Li K."/>
            <person name="Li Y."/>
            <person name="Litt A."/>
            <person name="Lyons E."/>
            <person name="Manning G."/>
            <person name="Maruyama T."/>
            <person name="Michael T.P."/>
            <person name="Mikami K."/>
            <person name="Miyazaki S."/>
            <person name="Morinaga S."/>
            <person name="Murata T."/>
            <person name="Mueller-Roeber B."/>
            <person name="Nelson D.R."/>
            <person name="Obara M."/>
            <person name="Oguri Y."/>
            <person name="Olmstead R.G."/>
            <person name="Onodera N."/>
            <person name="Petersen B.L."/>
            <person name="Pils B."/>
            <person name="Prigge M."/>
            <person name="Rensing S.A."/>
            <person name="Riano-Pachon D.M."/>
            <person name="Roberts A.W."/>
            <person name="Sato Y."/>
            <person name="Scheller H.V."/>
            <person name="Schulz B."/>
            <person name="Schulz C."/>
            <person name="Shakirov E.V."/>
            <person name="Shibagaki N."/>
            <person name="Shinohara N."/>
            <person name="Shippen D.E."/>
            <person name="Soerensen I."/>
            <person name="Sotooka R."/>
            <person name="Sugimoto N."/>
            <person name="Sugita M."/>
            <person name="Sumikawa N."/>
            <person name="Tanurdzic M."/>
            <person name="Theissen G."/>
            <person name="Ulvskov P."/>
            <person name="Wakazuki S."/>
            <person name="Weng J.K."/>
            <person name="Willats W.W."/>
            <person name="Wipf D."/>
            <person name="Wolf P.G."/>
            <person name="Yang L."/>
            <person name="Zimmer A.D."/>
            <person name="Zhu Q."/>
            <person name="Mitros T."/>
            <person name="Hellsten U."/>
            <person name="Loque D."/>
            <person name="Otillar R."/>
            <person name="Salamov A."/>
            <person name="Schmutz J."/>
            <person name="Shapiro H."/>
            <person name="Lindquist E."/>
            <person name="Lucas S."/>
            <person name="Rokhsar D."/>
            <person name="Grigoriev I.V."/>
        </authorList>
    </citation>
    <scope>NUCLEOTIDE SEQUENCE [LARGE SCALE GENOMIC DNA]</scope>
</reference>
<dbReference type="InParanoid" id="D8RD09"/>
<dbReference type="EMBL" id="GL377576">
    <property type="protein sequence ID" value="EFJ29934.1"/>
    <property type="molecule type" value="Genomic_DNA"/>
</dbReference>
<proteinExistence type="predicted"/>
<feature type="region of interest" description="Disordered" evidence="1">
    <location>
        <begin position="1"/>
        <end position="64"/>
    </location>
</feature>
<dbReference type="AlphaFoldDB" id="D8RD09"/>
<dbReference type="PANTHER" id="PTHR34539">
    <property type="entry name" value="T6J4.11 PROTEIN"/>
    <property type="match status" value="1"/>
</dbReference>
<evidence type="ECO:0000313" key="2">
    <source>
        <dbReference type="EMBL" id="EFJ29934.1"/>
    </source>
</evidence>
<protein>
    <submittedName>
        <fullName evidence="2">Uncharacterized protein</fullName>
    </submittedName>
</protein>
<evidence type="ECO:0000256" key="1">
    <source>
        <dbReference type="SAM" id="MobiDB-lite"/>
    </source>
</evidence>
<dbReference type="Gramene" id="EFJ29934">
    <property type="protein sequence ID" value="EFJ29934"/>
    <property type="gene ID" value="SELMODRAFT_440615"/>
</dbReference>
<organism evidence="3">
    <name type="scientific">Selaginella moellendorffii</name>
    <name type="common">Spikemoss</name>
    <dbReference type="NCBI Taxonomy" id="88036"/>
    <lineage>
        <taxon>Eukaryota</taxon>
        <taxon>Viridiplantae</taxon>
        <taxon>Streptophyta</taxon>
        <taxon>Embryophyta</taxon>
        <taxon>Tracheophyta</taxon>
        <taxon>Lycopodiopsida</taxon>
        <taxon>Selaginellales</taxon>
        <taxon>Selaginellaceae</taxon>
        <taxon>Selaginella</taxon>
    </lineage>
</organism>
<dbReference type="Proteomes" id="UP000001514">
    <property type="component" value="Unassembled WGS sequence"/>
</dbReference>
<keyword evidence="3" id="KW-1185">Reference proteome</keyword>
<dbReference type="KEGG" id="smo:SELMODRAFT_440615"/>
<accession>D8RD09</accession>
<feature type="compositionally biased region" description="Low complexity" evidence="1">
    <location>
        <begin position="1"/>
        <end position="11"/>
    </location>
</feature>
<feature type="compositionally biased region" description="Acidic residues" evidence="1">
    <location>
        <begin position="23"/>
        <end position="33"/>
    </location>
</feature>
<gene>
    <name evidence="2" type="ORF">SELMODRAFT_440615</name>
</gene>
<name>D8RD09_SELML</name>
<dbReference type="FunCoup" id="D8RD09">
    <property type="interactions" value="1122"/>
</dbReference>
<sequence length="218" mass="23484">MEQDSSSSSSSCPRNGRKRDRAEEEEEELEELEVQSGNPPCSSSSSKRFCDRAAGECDDDGQDLSSILEEAEHSLREAQQGLVSNVMKSLEEEIACSSDSASASSVDSRDDSTASQLGYLLEASDDELGLEPKLEQQQPAVVEEEDLVRGWSSDWSAACTADFSDEGFIDLGASQQQQEWLRRALEIFMSSSTSVVPSSSAPSVLGQGFEPAIAGLIL</sequence>